<dbReference type="Proteomes" id="UP001172101">
    <property type="component" value="Unassembled WGS sequence"/>
</dbReference>
<dbReference type="PANTHER" id="PTHR23507">
    <property type="entry name" value="ZGC:174356"/>
    <property type="match status" value="1"/>
</dbReference>
<feature type="transmembrane region" description="Helical" evidence="6">
    <location>
        <begin position="207"/>
        <end position="227"/>
    </location>
</feature>
<organism evidence="7 8">
    <name type="scientific">Lasiosphaeria miniovina</name>
    <dbReference type="NCBI Taxonomy" id="1954250"/>
    <lineage>
        <taxon>Eukaryota</taxon>
        <taxon>Fungi</taxon>
        <taxon>Dikarya</taxon>
        <taxon>Ascomycota</taxon>
        <taxon>Pezizomycotina</taxon>
        <taxon>Sordariomycetes</taxon>
        <taxon>Sordariomycetidae</taxon>
        <taxon>Sordariales</taxon>
        <taxon>Lasiosphaeriaceae</taxon>
        <taxon>Lasiosphaeria</taxon>
    </lineage>
</organism>
<dbReference type="GO" id="GO:0022857">
    <property type="term" value="F:transmembrane transporter activity"/>
    <property type="evidence" value="ECO:0007669"/>
    <property type="project" value="InterPro"/>
</dbReference>
<evidence type="ECO:0000256" key="2">
    <source>
        <dbReference type="ARBA" id="ARBA00022692"/>
    </source>
</evidence>
<feature type="transmembrane region" description="Helical" evidence="6">
    <location>
        <begin position="142"/>
        <end position="162"/>
    </location>
</feature>
<dbReference type="Pfam" id="PF07690">
    <property type="entry name" value="MFS_1"/>
    <property type="match status" value="1"/>
</dbReference>
<feature type="transmembrane region" description="Helical" evidence="6">
    <location>
        <begin position="239"/>
        <end position="256"/>
    </location>
</feature>
<evidence type="ECO:0000256" key="4">
    <source>
        <dbReference type="ARBA" id="ARBA00023136"/>
    </source>
</evidence>
<dbReference type="AlphaFoldDB" id="A0AA40DQX9"/>
<feature type="transmembrane region" description="Helical" evidence="6">
    <location>
        <begin position="502"/>
        <end position="522"/>
    </location>
</feature>
<dbReference type="PANTHER" id="PTHR23507:SF8">
    <property type="entry name" value="MFS GENERAL SUBSTRATE TRANSPORTER"/>
    <property type="match status" value="1"/>
</dbReference>
<reference evidence="7" key="1">
    <citation type="submission" date="2023-06" db="EMBL/GenBank/DDBJ databases">
        <title>Genome-scale phylogeny and comparative genomics of the fungal order Sordariales.</title>
        <authorList>
            <consortium name="Lawrence Berkeley National Laboratory"/>
            <person name="Hensen N."/>
            <person name="Bonometti L."/>
            <person name="Westerberg I."/>
            <person name="Brannstrom I.O."/>
            <person name="Guillou S."/>
            <person name="Cros-Aarteil S."/>
            <person name="Calhoun S."/>
            <person name="Haridas S."/>
            <person name="Kuo A."/>
            <person name="Mondo S."/>
            <person name="Pangilinan J."/>
            <person name="Riley R."/>
            <person name="LaButti K."/>
            <person name="Andreopoulos B."/>
            <person name="Lipzen A."/>
            <person name="Chen C."/>
            <person name="Yanf M."/>
            <person name="Daum C."/>
            <person name="Ng V."/>
            <person name="Clum A."/>
            <person name="Steindorff A."/>
            <person name="Ohm R."/>
            <person name="Martin F."/>
            <person name="Silar P."/>
            <person name="Natvig D."/>
            <person name="Lalanne C."/>
            <person name="Gautier V."/>
            <person name="Ament-velasquez S.L."/>
            <person name="Kruys A."/>
            <person name="Hutchinson M.I."/>
            <person name="Powell A.J."/>
            <person name="Barry K."/>
            <person name="Miller A.N."/>
            <person name="Grigoriev I.V."/>
            <person name="Debuchy R."/>
            <person name="Gladieux P."/>
            <person name="Thoren M.H."/>
            <person name="Johannesson H."/>
        </authorList>
    </citation>
    <scope>NUCLEOTIDE SEQUENCE</scope>
    <source>
        <strain evidence="7">SMH2392-1A</strain>
    </source>
</reference>
<dbReference type="InterPro" id="IPR036259">
    <property type="entry name" value="MFS_trans_sf"/>
</dbReference>
<dbReference type="RefSeq" id="XP_060294187.1">
    <property type="nucleotide sequence ID" value="XM_060438255.1"/>
</dbReference>
<dbReference type="GO" id="GO:0016020">
    <property type="term" value="C:membrane"/>
    <property type="evidence" value="ECO:0007669"/>
    <property type="project" value="UniProtKB-SubCell"/>
</dbReference>
<feature type="transmembrane region" description="Helical" evidence="6">
    <location>
        <begin position="168"/>
        <end position="186"/>
    </location>
</feature>
<dbReference type="Gene3D" id="1.20.1250.20">
    <property type="entry name" value="MFS general substrate transporter like domains"/>
    <property type="match status" value="1"/>
</dbReference>
<feature type="transmembrane region" description="Helical" evidence="6">
    <location>
        <begin position="423"/>
        <end position="445"/>
    </location>
</feature>
<evidence type="ECO:0000256" key="1">
    <source>
        <dbReference type="ARBA" id="ARBA00004141"/>
    </source>
</evidence>
<dbReference type="EMBL" id="JAUIRO010000005">
    <property type="protein sequence ID" value="KAK0712864.1"/>
    <property type="molecule type" value="Genomic_DNA"/>
</dbReference>
<dbReference type="SUPFAM" id="SSF103473">
    <property type="entry name" value="MFS general substrate transporter"/>
    <property type="match status" value="1"/>
</dbReference>
<keyword evidence="3 6" id="KW-1133">Transmembrane helix</keyword>
<name>A0AA40DQX9_9PEZI</name>
<evidence type="ECO:0000256" key="5">
    <source>
        <dbReference type="SAM" id="MobiDB-lite"/>
    </source>
</evidence>
<feature type="transmembrane region" description="Helical" evidence="6">
    <location>
        <begin position="117"/>
        <end position="135"/>
    </location>
</feature>
<dbReference type="GeneID" id="85321525"/>
<gene>
    <name evidence="7" type="ORF">B0T26DRAFT_651221</name>
</gene>
<feature type="transmembrane region" description="Helical" evidence="6">
    <location>
        <begin position="474"/>
        <end position="496"/>
    </location>
</feature>
<keyword evidence="8" id="KW-1185">Reference proteome</keyword>
<accession>A0AA40DQX9</accession>
<comment type="subcellular location">
    <subcellularLocation>
        <location evidence="1">Membrane</location>
        <topology evidence="1">Multi-pass membrane protein</topology>
    </subcellularLocation>
</comment>
<evidence type="ECO:0000313" key="8">
    <source>
        <dbReference type="Proteomes" id="UP001172101"/>
    </source>
</evidence>
<feature type="region of interest" description="Disordered" evidence="5">
    <location>
        <begin position="1"/>
        <end position="25"/>
    </location>
</feature>
<evidence type="ECO:0000313" key="7">
    <source>
        <dbReference type="EMBL" id="KAK0712864.1"/>
    </source>
</evidence>
<feature type="transmembrane region" description="Helical" evidence="6">
    <location>
        <begin position="350"/>
        <end position="373"/>
    </location>
</feature>
<dbReference type="InterPro" id="IPR011701">
    <property type="entry name" value="MFS"/>
</dbReference>
<keyword evidence="4 6" id="KW-0472">Membrane</keyword>
<feature type="transmembrane region" description="Helical" evidence="6">
    <location>
        <begin position="398"/>
        <end position="417"/>
    </location>
</feature>
<evidence type="ECO:0000256" key="3">
    <source>
        <dbReference type="ARBA" id="ARBA00022989"/>
    </source>
</evidence>
<protein>
    <submittedName>
        <fullName evidence="7">Major facilitator superfamily domain-containing protein</fullName>
    </submittedName>
</protein>
<evidence type="ECO:0000256" key="6">
    <source>
        <dbReference type="SAM" id="Phobius"/>
    </source>
</evidence>
<proteinExistence type="predicted"/>
<keyword evidence="2 6" id="KW-0812">Transmembrane</keyword>
<sequence>MADQQPPADTAIAGESREDGRVRARRGSVKTATAAALSLAPRRTIRPVLVLLASVNLAWSLYQYPLNRLLESRLCRDHYAANDPSVLPPHGRVPEELCKLDEVQQALGRLQRTMETAWVVGDFVMTIPLVSLAELYGRRHVLWLNIAARVALLLCALAVGYFDRVLPVAAIVVGPMFSVLGGDCVFNSIMYSLVSSLTDDHVLRATFFGYTNAVSSIFASQLGPALASGTMSIALELPLWIGVALLLLAIFVVPMLPSEPSYLRRGHDHVDDNDVAPLLPASSSSRGMQKKGVVALAADRFRAILDILTYPSRNFSLLLCCFFCTSLASSDTKFLPQYISKRYGWTFASVGYLLSSKAVLNFVVLTFVIPLVLRLRQPTFEATASPPQRQEAADRANISYAHVCLAFSALGAAAIALSPTIWLLVPSLLVYGLGIALPMFTYSLLKSPALGPRRDSRDTPGAGHSETQIFSIVMLVKTVGALLGALMMPSLWIVGIRLKGTLFGLAFLVSGLWYVFGSVTLYKIRTR</sequence>
<comment type="caution">
    <text evidence="7">The sequence shown here is derived from an EMBL/GenBank/DDBJ whole genome shotgun (WGS) entry which is preliminary data.</text>
</comment>